<dbReference type="EMBL" id="UINC01121910">
    <property type="protein sequence ID" value="SVC97391.1"/>
    <property type="molecule type" value="Genomic_DNA"/>
</dbReference>
<sequence>MKMNKWTVGLAAAGVVSLASAAQAEENSVLTALSSTVISGNVEASYVGGFSTNNNMHNDGGFEANGASLSIGSPLGEGDYGAGYSLELLLGARAGAFARDGSDQHLKNANIGMNLPVGNGIDLTAGVFDTIVGYEVEASGQNPNVMRSFGYVQGPRTHTGLLAATSLTDGLSVSVGLTNGFDAATGQEGNDGSAQLGYVLGAELTVPDSLGFLGGSALYVGYVNGNDDGNQHTWDDASTA</sequence>
<reference evidence="1" key="1">
    <citation type="submission" date="2018-05" db="EMBL/GenBank/DDBJ databases">
        <authorList>
            <person name="Lanie J.A."/>
            <person name="Ng W.-L."/>
            <person name="Kazmierczak K.M."/>
            <person name="Andrzejewski T.M."/>
            <person name="Davidsen T.M."/>
            <person name="Wayne K.J."/>
            <person name="Tettelin H."/>
            <person name="Glass J.I."/>
            <person name="Rusch D."/>
            <person name="Podicherti R."/>
            <person name="Tsui H.-C.T."/>
            <person name="Winkler M.E."/>
        </authorList>
    </citation>
    <scope>NUCLEOTIDE SEQUENCE</scope>
</reference>
<evidence type="ECO:0000313" key="1">
    <source>
        <dbReference type="EMBL" id="SVC97391.1"/>
    </source>
</evidence>
<evidence type="ECO:0008006" key="2">
    <source>
        <dbReference type="Google" id="ProtNLM"/>
    </source>
</evidence>
<organism evidence="1">
    <name type="scientific">marine metagenome</name>
    <dbReference type="NCBI Taxonomy" id="408172"/>
    <lineage>
        <taxon>unclassified sequences</taxon>
        <taxon>metagenomes</taxon>
        <taxon>ecological metagenomes</taxon>
    </lineage>
</organism>
<proteinExistence type="predicted"/>
<dbReference type="AlphaFoldDB" id="A0A382RLC1"/>
<dbReference type="InterPro" id="IPR011486">
    <property type="entry name" value="BBP2"/>
</dbReference>
<feature type="non-terminal residue" evidence="1">
    <location>
        <position position="240"/>
    </location>
</feature>
<protein>
    <recommendedName>
        <fullName evidence="2">Porin domain-containing protein</fullName>
    </recommendedName>
</protein>
<dbReference type="Pfam" id="PF07642">
    <property type="entry name" value="BBP2"/>
    <property type="match status" value="1"/>
</dbReference>
<name>A0A382RLC1_9ZZZZ</name>
<gene>
    <name evidence="1" type="ORF">METZ01_LOCUS350245</name>
</gene>
<accession>A0A382RLC1</accession>